<dbReference type="PANTHER" id="PTHR14209:SF19">
    <property type="entry name" value="ISOAMYL ACETATE-HYDROLYZING ESTERASE 1 HOMOLOG"/>
    <property type="match status" value="1"/>
</dbReference>
<evidence type="ECO:0000313" key="2">
    <source>
        <dbReference type="Proteomes" id="UP001182556"/>
    </source>
</evidence>
<accession>A0AAD9FWZ4</accession>
<dbReference type="Gene3D" id="3.40.50.1110">
    <property type="entry name" value="SGNH hydrolase"/>
    <property type="match status" value="1"/>
</dbReference>
<dbReference type="Proteomes" id="UP001182556">
    <property type="component" value="Unassembled WGS sequence"/>
</dbReference>
<name>A0AAD9FWZ4_PAPLA</name>
<dbReference type="GO" id="GO:0016788">
    <property type="term" value="F:hydrolase activity, acting on ester bonds"/>
    <property type="evidence" value="ECO:0007669"/>
    <property type="project" value="InterPro"/>
</dbReference>
<sequence length="292" mass="32887">MALPMQDCILLLGDSLTQRMDSPGNLHQRFAEAYQRKLDIQNRGFGGYNSAWVLPLMDHILAKKGQDVNTPRIRLVTIWLGTNDSVLEGREQYLPLDVFTANMRTIINAFTSPTSPYAVSDTPVSIVLITPGPPLHSQMAEDRRATRSVERTRQFRDEVIRLFGEYKEEEGKQEVEEGGYGWKIALLDFWNLLETEATADGSGAGLAPFYFDGLHLTTKGYTLLWDNLSNVIKTEFKGRGLDYDDFDDLPRRVPLHSDVDHTRPESVVERMALPKIRGGSGPIKVESRGFEG</sequence>
<dbReference type="Pfam" id="PF00657">
    <property type="entry name" value="Lipase_GDSL"/>
    <property type="match status" value="1"/>
</dbReference>
<dbReference type="SUPFAM" id="SSF52266">
    <property type="entry name" value="SGNH hydrolase"/>
    <property type="match status" value="1"/>
</dbReference>
<dbReference type="InterPro" id="IPR036514">
    <property type="entry name" value="SGNH_hydro_sf"/>
</dbReference>
<gene>
    <name evidence="1" type="ORF">DB88DRAFT_47301</name>
</gene>
<evidence type="ECO:0000313" key="1">
    <source>
        <dbReference type="EMBL" id="KAK1927769.1"/>
    </source>
</evidence>
<dbReference type="AlphaFoldDB" id="A0AAD9FWZ4"/>
<organism evidence="1 2">
    <name type="scientific">Papiliotrema laurentii</name>
    <name type="common">Cryptococcus laurentii</name>
    <dbReference type="NCBI Taxonomy" id="5418"/>
    <lineage>
        <taxon>Eukaryota</taxon>
        <taxon>Fungi</taxon>
        <taxon>Dikarya</taxon>
        <taxon>Basidiomycota</taxon>
        <taxon>Agaricomycotina</taxon>
        <taxon>Tremellomycetes</taxon>
        <taxon>Tremellales</taxon>
        <taxon>Rhynchogastremaceae</taxon>
        <taxon>Papiliotrema</taxon>
    </lineage>
</organism>
<proteinExistence type="predicted"/>
<keyword evidence="2" id="KW-1185">Reference proteome</keyword>
<keyword evidence="1" id="KW-0378">Hydrolase</keyword>
<protein>
    <submittedName>
        <fullName evidence="1">SGNH hydrolase-type esterase domain-containing protein</fullName>
    </submittedName>
</protein>
<dbReference type="InterPro" id="IPR001087">
    <property type="entry name" value="GDSL"/>
</dbReference>
<comment type="caution">
    <text evidence="1">The sequence shown here is derived from an EMBL/GenBank/DDBJ whole genome shotgun (WGS) entry which is preliminary data.</text>
</comment>
<reference evidence="1" key="1">
    <citation type="submission" date="2023-02" db="EMBL/GenBank/DDBJ databases">
        <title>Identification and recombinant expression of a fungal hydrolase from Papiliotrema laurentii that hydrolyzes apple cutin and clears colloidal polyester polyurethane.</title>
        <authorList>
            <consortium name="DOE Joint Genome Institute"/>
            <person name="Roman V.A."/>
            <person name="Bojanowski C."/>
            <person name="Crable B.R."/>
            <person name="Wagner D.N."/>
            <person name="Hung C.S."/>
            <person name="Nadeau L.J."/>
            <person name="Schratz L."/>
            <person name="Haridas S."/>
            <person name="Pangilinan J."/>
            <person name="Lipzen A."/>
            <person name="Na H."/>
            <person name="Yan M."/>
            <person name="Ng V."/>
            <person name="Grigoriev I.V."/>
            <person name="Spatafora J.W."/>
            <person name="Barlow D."/>
            <person name="Biffinger J."/>
            <person name="Kelley-Loughnane N."/>
            <person name="Varaljay V.A."/>
            <person name="Crookes-Goodson W.J."/>
        </authorList>
    </citation>
    <scope>NUCLEOTIDE SEQUENCE</scope>
    <source>
        <strain evidence="1">5307AH</strain>
    </source>
</reference>
<dbReference type="PANTHER" id="PTHR14209">
    <property type="entry name" value="ISOAMYL ACETATE-HYDROLYZING ESTERASE 1"/>
    <property type="match status" value="1"/>
</dbReference>
<dbReference type="InterPro" id="IPR045136">
    <property type="entry name" value="Iah1-like"/>
</dbReference>
<dbReference type="EMBL" id="JAODAN010000001">
    <property type="protein sequence ID" value="KAK1927769.1"/>
    <property type="molecule type" value="Genomic_DNA"/>
</dbReference>